<name>G0PB70_CAEBE</name>
<dbReference type="HOGENOM" id="CLU_1016454_0_0_1"/>
<feature type="region of interest" description="Disordered" evidence="2">
    <location>
        <begin position="253"/>
        <end position="274"/>
    </location>
</feature>
<feature type="coiled-coil region" evidence="1">
    <location>
        <begin position="212"/>
        <end position="239"/>
    </location>
</feature>
<dbReference type="InParanoid" id="G0PB70"/>
<feature type="coiled-coil region" evidence="1">
    <location>
        <begin position="89"/>
        <end position="137"/>
    </location>
</feature>
<proteinExistence type="predicted"/>
<keyword evidence="1" id="KW-0175">Coiled coil</keyword>
<sequence length="274" mass="30491">MFAARITVDAAPIFIEVASLASLAQRALVSSKTDQVTSLTLQLQEAKEAHKKFAERKDQEILALQASQAAAQKTIADQARAIQGLTGILQAKQANLDEAQGSLKGLRSQLTGKMEQVEMLQDQLQSSEAKCAYYQAESEAQQAMIRQSAATIGRQNLQLAELRACQAAQTRETLMAEKALLDAELHAEVELQESFQAQERLMEDVEKLQVLRALCEERGDAAEQELWELNEEIRQKQVRKVARRINFGEVKGKKPVEAPAEPPLEKMPNFLQDH</sequence>
<dbReference type="AlphaFoldDB" id="G0PB70"/>
<reference evidence="4" key="1">
    <citation type="submission" date="2011-07" db="EMBL/GenBank/DDBJ databases">
        <authorList>
            <consortium name="Caenorhabditis brenneri Sequencing and Analysis Consortium"/>
            <person name="Wilson R.K."/>
        </authorList>
    </citation>
    <scope>NUCLEOTIDE SEQUENCE [LARGE SCALE GENOMIC DNA]</scope>
    <source>
        <strain evidence="4">PB2801</strain>
    </source>
</reference>
<dbReference type="Proteomes" id="UP000008068">
    <property type="component" value="Unassembled WGS sequence"/>
</dbReference>
<protein>
    <submittedName>
        <fullName evidence="3">Uncharacterized protein</fullName>
    </submittedName>
</protein>
<evidence type="ECO:0000256" key="1">
    <source>
        <dbReference type="SAM" id="Coils"/>
    </source>
</evidence>
<gene>
    <name evidence="3" type="ORF">CAEBREN_17939</name>
</gene>
<evidence type="ECO:0000313" key="4">
    <source>
        <dbReference type="Proteomes" id="UP000008068"/>
    </source>
</evidence>
<keyword evidence="4" id="KW-1185">Reference proteome</keyword>
<dbReference type="EMBL" id="GL380201">
    <property type="protein sequence ID" value="EGT50246.1"/>
    <property type="molecule type" value="Genomic_DNA"/>
</dbReference>
<evidence type="ECO:0000256" key="2">
    <source>
        <dbReference type="SAM" id="MobiDB-lite"/>
    </source>
</evidence>
<evidence type="ECO:0000313" key="3">
    <source>
        <dbReference type="EMBL" id="EGT50246.1"/>
    </source>
</evidence>
<organism evidence="4">
    <name type="scientific">Caenorhabditis brenneri</name>
    <name type="common">Nematode worm</name>
    <dbReference type="NCBI Taxonomy" id="135651"/>
    <lineage>
        <taxon>Eukaryota</taxon>
        <taxon>Metazoa</taxon>
        <taxon>Ecdysozoa</taxon>
        <taxon>Nematoda</taxon>
        <taxon>Chromadorea</taxon>
        <taxon>Rhabditida</taxon>
        <taxon>Rhabditina</taxon>
        <taxon>Rhabditomorpha</taxon>
        <taxon>Rhabditoidea</taxon>
        <taxon>Rhabditidae</taxon>
        <taxon>Peloderinae</taxon>
        <taxon>Caenorhabditis</taxon>
    </lineage>
</organism>
<accession>G0PB70</accession>